<feature type="domain" description="AAA+ ATPase" evidence="10">
    <location>
        <begin position="903"/>
        <end position="1040"/>
    </location>
</feature>
<gene>
    <name evidence="11" type="primary">PEX1</name>
    <name evidence="11" type="ORF">DERF_001040</name>
</gene>
<dbReference type="Pfam" id="PF09262">
    <property type="entry name" value="PEX-1N"/>
    <property type="match status" value="1"/>
</dbReference>
<proteinExistence type="inferred from homology"/>
<reference evidence="11" key="2">
    <citation type="journal article" date="2022" name="Res Sq">
        <title>Comparative Genomics Reveals Insights into the Divergent Evolution of Astigmatic Mites and Household Pest Adaptations.</title>
        <authorList>
            <person name="Xiong Q."/>
            <person name="Wan A.T.-Y."/>
            <person name="Liu X.-Y."/>
            <person name="Fung C.S.-H."/>
            <person name="Xiao X."/>
            <person name="Malainual N."/>
            <person name="Hou J."/>
            <person name="Wang L."/>
            <person name="Wang M."/>
            <person name="Yang K."/>
            <person name="Cui Y."/>
            <person name="Leung E."/>
            <person name="Nong W."/>
            <person name="Shin S.-K."/>
            <person name="Au S."/>
            <person name="Jeong K.Y."/>
            <person name="Chew F.T."/>
            <person name="Hui J."/>
            <person name="Leung T.F."/>
            <person name="Tungtrongchitr A."/>
            <person name="Zhong N."/>
            <person name="Liu Z."/>
            <person name="Tsui S."/>
        </authorList>
    </citation>
    <scope>NUCLEOTIDE SEQUENCE</scope>
    <source>
        <strain evidence="11">Derf</strain>
        <tissue evidence="11">Whole organism</tissue>
    </source>
</reference>
<evidence type="ECO:0000256" key="3">
    <source>
        <dbReference type="ARBA" id="ARBA00022741"/>
    </source>
</evidence>
<dbReference type="GO" id="GO:0016887">
    <property type="term" value="F:ATP hydrolysis activity"/>
    <property type="evidence" value="ECO:0007669"/>
    <property type="project" value="InterPro"/>
</dbReference>
<dbReference type="GO" id="GO:0016558">
    <property type="term" value="P:protein import into peroxisome matrix"/>
    <property type="evidence" value="ECO:0007669"/>
    <property type="project" value="TreeGrafter"/>
</dbReference>
<reference evidence="11" key="1">
    <citation type="submission" date="2013-05" db="EMBL/GenBank/DDBJ databases">
        <authorList>
            <person name="Yim A.K.Y."/>
            <person name="Chan T.F."/>
            <person name="Ji K.M."/>
            <person name="Liu X.Y."/>
            <person name="Zhou J.W."/>
            <person name="Li R.Q."/>
            <person name="Yang K.Y."/>
            <person name="Li J."/>
            <person name="Li M."/>
            <person name="Law P.T.W."/>
            <person name="Wu Y.L."/>
            <person name="Cai Z.L."/>
            <person name="Qin H."/>
            <person name="Bao Y."/>
            <person name="Leung R.K.K."/>
            <person name="Ng P.K.S."/>
            <person name="Zou J."/>
            <person name="Zhong X.J."/>
            <person name="Ran P.X."/>
            <person name="Zhong N.S."/>
            <person name="Liu Z.G."/>
            <person name="Tsui S.K.W."/>
        </authorList>
    </citation>
    <scope>NUCLEOTIDE SEQUENCE</scope>
    <source>
        <strain evidence="11">Derf</strain>
        <tissue evidence="11">Whole organism</tissue>
    </source>
</reference>
<dbReference type="InterPro" id="IPR027417">
    <property type="entry name" value="P-loop_NTPase"/>
</dbReference>
<name>A0A922L8Z6_DERFA</name>
<dbReference type="SUPFAM" id="SSF54585">
    <property type="entry name" value="Cdc48 domain 2-like"/>
    <property type="match status" value="1"/>
</dbReference>
<dbReference type="Gene3D" id="3.10.330.10">
    <property type="match status" value="1"/>
</dbReference>
<dbReference type="GO" id="GO:0005524">
    <property type="term" value="F:ATP binding"/>
    <property type="evidence" value="ECO:0007669"/>
    <property type="project" value="UniProtKB-KW"/>
</dbReference>
<comment type="caution">
    <text evidence="11">The sequence shown here is derived from an EMBL/GenBank/DDBJ whole genome shotgun (WGS) entry which is preliminary data.</text>
</comment>
<evidence type="ECO:0000256" key="2">
    <source>
        <dbReference type="ARBA" id="ARBA00006914"/>
    </source>
</evidence>
<comment type="similarity">
    <text evidence="2">Belongs to the AAA ATPase family.</text>
</comment>
<evidence type="ECO:0000256" key="7">
    <source>
        <dbReference type="ARBA" id="ARBA00032509"/>
    </source>
</evidence>
<dbReference type="Gene3D" id="3.40.50.300">
    <property type="entry name" value="P-loop containing nucleotide triphosphate hydrolases"/>
    <property type="match status" value="2"/>
</dbReference>
<dbReference type="InterPro" id="IPR050168">
    <property type="entry name" value="AAA_ATPase_domain"/>
</dbReference>
<evidence type="ECO:0000313" key="11">
    <source>
        <dbReference type="EMBL" id="KAH9526989.1"/>
    </source>
</evidence>
<keyword evidence="6" id="KW-0472">Membrane</keyword>
<feature type="region of interest" description="Disordered" evidence="9">
    <location>
        <begin position="663"/>
        <end position="692"/>
    </location>
</feature>
<evidence type="ECO:0000256" key="6">
    <source>
        <dbReference type="ARBA" id="ARBA00023136"/>
    </source>
</evidence>
<evidence type="ECO:0000256" key="4">
    <source>
        <dbReference type="ARBA" id="ARBA00022801"/>
    </source>
</evidence>
<dbReference type="InterPro" id="IPR029067">
    <property type="entry name" value="CDC48_domain_2-like_sf"/>
</dbReference>
<comment type="subcellular location">
    <subcellularLocation>
        <location evidence="1">Membrane</location>
    </subcellularLocation>
</comment>
<dbReference type="EMBL" id="ASGP02000001">
    <property type="protein sequence ID" value="KAH9526989.1"/>
    <property type="molecule type" value="Genomic_DNA"/>
</dbReference>
<dbReference type="AlphaFoldDB" id="A0A922L8Z6"/>
<evidence type="ECO:0000259" key="10">
    <source>
        <dbReference type="SMART" id="SM00382"/>
    </source>
</evidence>
<dbReference type="InterPro" id="IPR003959">
    <property type="entry name" value="ATPase_AAA_core"/>
</dbReference>
<accession>A0A922L8Z6</accession>
<evidence type="ECO:0000256" key="9">
    <source>
        <dbReference type="SAM" id="MobiDB-lite"/>
    </source>
</evidence>
<evidence type="ECO:0000256" key="1">
    <source>
        <dbReference type="ARBA" id="ARBA00004370"/>
    </source>
</evidence>
<dbReference type="Gene3D" id="1.10.8.60">
    <property type="match status" value="1"/>
</dbReference>
<evidence type="ECO:0000313" key="12">
    <source>
        <dbReference type="Proteomes" id="UP000790347"/>
    </source>
</evidence>
<keyword evidence="3" id="KW-0547">Nucleotide-binding</keyword>
<dbReference type="Pfam" id="PF00004">
    <property type="entry name" value="AAA"/>
    <property type="match status" value="2"/>
</dbReference>
<dbReference type="InterPro" id="IPR015342">
    <property type="entry name" value="PEX1-N_C-lobe"/>
</dbReference>
<dbReference type="PROSITE" id="PS00674">
    <property type="entry name" value="AAA"/>
    <property type="match status" value="1"/>
</dbReference>
<dbReference type="GO" id="GO:0005829">
    <property type="term" value="C:cytosol"/>
    <property type="evidence" value="ECO:0007669"/>
    <property type="project" value="TreeGrafter"/>
</dbReference>
<dbReference type="GO" id="GO:0005778">
    <property type="term" value="C:peroxisomal membrane"/>
    <property type="evidence" value="ECO:0007669"/>
    <property type="project" value="TreeGrafter"/>
</dbReference>
<dbReference type="InterPro" id="IPR003960">
    <property type="entry name" value="ATPase_AAA_CS"/>
</dbReference>
<dbReference type="Proteomes" id="UP000790347">
    <property type="component" value="Unassembled WGS sequence"/>
</dbReference>
<evidence type="ECO:0000256" key="5">
    <source>
        <dbReference type="ARBA" id="ARBA00022840"/>
    </source>
</evidence>
<organism evidence="11 12">
    <name type="scientific">Dermatophagoides farinae</name>
    <name type="common">American house dust mite</name>
    <dbReference type="NCBI Taxonomy" id="6954"/>
    <lineage>
        <taxon>Eukaryota</taxon>
        <taxon>Metazoa</taxon>
        <taxon>Ecdysozoa</taxon>
        <taxon>Arthropoda</taxon>
        <taxon>Chelicerata</taxon>
        <taxon>Arachnida</taxon>
        <taxon>Acari</taxon>
        <taxon>Acariformes</taxon>
        <taxon>Sarcoptiformes</taxon>
        <taxon>Astigmata</taxon>
        <taxon>Psoroptidia</taxon>
        <taxon>Analgoidea</taxon>
        <taxon>Pyroglyphidae</taxon>
        <taxon>Dermatophagoidinae</taxon>
        <taxon>Dermatophagoides</taxon>
    </lineage>
</organism>
<keyword evidence="5" id="KW-0067">ATP-binding</keyword>
<dbReference type="PANTHER" id="PTHR23077:SF12">
    <property type="entry name" value="PEROXISOMAL ATPASE PEX1"/>
    <property type="match status" value="1"/>
</dbReference>
<dbReference type="FunFam" id="3.40.50.300:FF:000149">
    <property type="entry name" value="Nuclear valosin-containing protein-like"/>
    <property type="match status" value="1"/>
</dbReference>
<sequence length="1142" mass="130700">MTGSYNFFKIIDRNSGQESLFEINKDVVKQKHLRPQKITTTNTTTDSFRRKPKKDETFVDNIDLNRQLKDTKNCFITLPSKWTVQNFRSNSFGLIIIKLIFLDDIKPDKFLYVTWNGSKNCTEDSIFLDRNFASKSNIIDNELILVQVIDDLSNRISPCVSCYLKPLSNDDHQLIEMNAEEIEYEFLNQIRMVTVAFLKNNEFNIFPLWLKSSPNVPIFVRIFRVEPTTTNKTGLIITRQTKIVIVPQNEIENDAAIVPPITMPSTSLKSVFGLFKSLVPNRENIFPITHSSSNDDPITDDDGDTMTMTKHHHTLFPIYRGKKLFLRVILAKEIDSNTTSIGFISRKHFENLGTQSSRFIVRLIKLDPSTSKTSDIVSIGYDMTTMSANEKFCTTFVDKYLKIYDHINDLNVLVMANDKCPDDSIMFSHSFIIQYSLSFLSYVILDSPDLRQINLVVEKNNDGIDCLNIPVARKIFIVPLLWSKLKSNEFHNELVKKSNNQILMYNGFLVADPKNDNEQYFIIKQQSPVPDFDVEIFKFLSTSFVVDPLLTEIIMQQVSAVNSSMTMHLNKLSKKQSGNVNLFTALLVTGSKGTGKTTLIERLLYDCFENHRIWSAKIQCSNIKGKRIESLQKSWSRLFTEAIHHQPSILVFEDLHQIAYDTGDGDDDDGGGGRNNVRSFDSNDESDRTKSTTPESFYCERISYLFFHLVDSLKKLKSSCTSFSRVTIIATAESSECLNRVLKKFPTFDQTIDLQPLNSGQRIEILNEIFNKKYKNLSYGECSTMTTSINIDMKYLSKITKNFPIQHLNNLIDMIIHSALVDNLMPKQMNDTKVIMINDVHVNQAITKWNNFQLTQKTDNLKLNTKRLFKDIGGMKRVKEMLSDLILMQIRHPNLHRYLPLKLPNSLLIYGMPGSGKTAIVEAIANESKVNFLNVKGPELLSKYIGNSEQSVRRIFRQAQAASPCILFFDEFDSLAPRRGHDSTGVTDRVVNQMLTLMDGLEERDRNIFIIAATSRPDLIDLALLRPGRFDQLIRCDLPDENERKEIFTIYGQKLSIDFNENINSSFNKIEKSMENFTGADIQALLYNAFLDATKQAMDDHQKSIIQQQNDNNNNNTTTTTTTAAKIMTKKFELNGQTFNKQ</sequence>
<dbReference type="InterPro" id="IPR003593">
    <property type="entry name" value="AAA+_ATPase"/>
</dbReference>
<feature type="domain" description="AAA+ ATPase" evidence="10">
    <location>
        <begin position="582"/>
        <end position="758"/>
    </location>
</feature>
<evidence type="ECO:0000256" key="8">
    <source>
        <dbReference type="ARBA" id="ARBA00034532"/>
    </source>
</evidence>
<keyword evidence="4" id="KW-0378">Hydrolase</keyword>
<dbReference type="SUPFAM" id="SSF52540">
    <property type="entry name" value="P-loop containing nucleoside triphosphate hydrolases"/>
    <property type="match status" value="2"/>
</dbReference>
<dbReference type="PANTHER" id="PTHR23077">
    <property type="entry name" value="AAA-FAMILY ATPASE"/>
    <property type="match status" value="1"/>
</dbReference>
<dbReference type="SMART" id="SM00382">
    <property type="entry name" value="AAA"/>
    <property type="match status" value="2"/>
</dbReference>
<keyword evidence="12" id="KW-1185">Reference proteome</keyword>
<protein>
    <recommendedName>
        <fullName evidence="8">Peroxisomal ATPase PEX1</fullName>
    </recommendedName>
    <alternativeName>
        <fullName evidence="7">Peroxin-1</fullName>
    </alternativeName>
</protein>